<dbReference type="AlphaFoldDB" id="A0A9Q3B9F9"/>
<sequence length="599" mass="71302">MERTSRNSDIDLTIDSLASSTNTQHQIPKSSRLEEICLKTKEKGKTLQIEDTNLSLERPRQAERLLTEKFKAQFLEFISPLGRTNMSRYLSPEIYEKFESFLLATNFFDKSKRKTEETMKQSEELMVFIKSFNERFLNFFDGDCKEDYYENTIGFEKFFFHNILAPEEKTAELACVTQLMEARKLVVDYFRIKKTLRFRAARTEWFSEAIVTKVENLKTEIALIAVECFYMKENSIKWKYLFSVPSQYLGFWERVGSYHAQKQVYSLKNKFVSFWKEIFLFPWRSSENFLSNVNSEISPKREKWERSCCVHFLPLRGYIQTSICEPDSWVLKCIILLLEQYSQTSKIKYDKFIENNLQDVAKDVLNQQQSENYSQTFRILMLRAFELNSPFLEHFGSELERSQIQTEERILKNWLIERLQEFTPWIMESYILKEEDKISPNERHLLTLFLRLWHPEEKKNSANSNIQDHVEMSRDEVLLEIAFTLLCDFYEERNPEKWRAFIGARGWNINFVKVIVVLLARQHLDADVRPRSASQLKFFNTARVIPWEEKWILEPNRLGLHSAKTQLHKLFAKIKTHFLNTGEISSLKLYGKRNIFLQT</sequence>
<reference evidence="1" key="1">
    <citation type="submission" date="2021-03" db="EMBL/GenBank/DDBJ databases">
        <title>Draft genome sequence of rust myrtle Austropuccinia psidii MF-1, a brazilian biotype.</title>
        <authorList>
            <person name="Quecine M.C."/>
            <person name="Pachon D.M.R."/>
            <person name="Bonatelli M.L."/>
            <person name="Correr F.H."/>
            <person name="Franceschini L.M."/>
            <person name="Leite T.F."/>
            <person name="Margarido G.R.A."/>
            <person name="Almeida C.A."/>
            <person name="Ferrarezi J.A."/>
            <person name="Labate C.A."/>
        </authorList>
    </citation>
    <scope>NUCLEOTIDE SEQUENCE</scope>
    <source>
        <strain evidence="1">MF-1</strain>
    </source>
</reference>
<organism evidence="1 2">
    <name type="scientific">Austropuccinia psidii MF-1</name>
    <dbReference type="NCBI Taxonomy" id="1389203"/>
    <lineage>
        <taxon>Eukaryota</taxon>
        <taxon>Fungi</taxon>
        <taxon>Dikarya</taxon>
        <taxon>Basidiomycota</taxon>
        <taxon>Pucciniomycotina</taxon>
        <taxon>Pucciniomycetes</taxon>
        <taxon>Pucciniales</taxon>
        <taxon>Sphaerophragmiaceae</taxon>
        <taxon>Austropuccinia</taxon>
    </lineage>
</organism>
<dbReference type="Proteomes" id="UP000765509">
    <property type="component" value="Unassembled WGS sequence"/>
</dbReference>
<proteinExistence type="predicted"/>
<dbReference type="EMBL" id="AVOT02000122">
    <property type="protein sequence ID" value="MBW0461193.1"/>
    <property type="molecule type" value="Genomic_DNA"/>
</dbReference>
<keyword evidence="2" id="KW-1185">Reference proteome</keyword>
<name>A0A9Q3B9F9_9BASI</name>
<evidence type="ECO:0000313" key="1">
    <source>
        <dbReference type="EMBL" id="MBW0461193.1"/>
    </source>
</evidence>
<accession>A0A9Q3B9F9</accession>
<evidence type="ECO:0000313" key="2">
    <source>
        <dbReference type="Proteomes" id="UP000765509"/>
    </source>
</evidence>
<gene>
    <name evidence="1" type="ORF">O181_000908</name>
</gene>
<protein>
    <submittedName>
        <fullName evidence="1">Uncharacterized protein</fullName>
    </submittedName>
</protein>
<comment type="caution">
    <text evidence="1">The sequence shown here is derived from an EMBL/GenBank/DDBJ whole genome shotgun (WGS) entry which is preliminary data.</text>
</comment>